<feature type="region of interest" description="Disordered" evidence="1">
    <location>
        <begin position="498"/>
        <end position="519"/>
    </location>
</feature>
<reference evidence="2 3" key="1">
    <citation type="journal article" date="2023" name="Nucleic Acids Res.">
        <title>The hologenome of Daphnia magna reveals possible DNA methylation and microbiome-mediated evolution of the host genome.</title>
        <authorList>
            <person name="Chaturvedi A."/>
            <person name="Li X."/>
            <person name="Dhandapani V."/>
            <person name="Marshall H."/>
            <person name="Kissane S."/>
            <person name="Cuenca-Cambronero M."/>
            <person name="Asole G."/>
            <person name="Calvet F."/>
            <person name="Ruiz-Romero M."/>
            <person name="Marangio P."/>
            <person name="Guigo R."/>
            <person name="Rago D."/>
            <person name="Mirbahai L."/>
            <person name="Eastwood N."/>
            <person name="Colbourne J.K."/>
            <person name="Zhou J."/>
            <person name="Mallon E."/>
            <person name="Orsini L."/>
        </authorList>
    </citation>
    <scope>NUCLEOTIDE SEQUENCE [LARGE SCALE GENOMIC DNA]</scope>
    <source>
        <strain evidence="2">LRV0_1</strain>
    </source>
</reference>
<keyword evidence="3" id="KW-1185">Reference proteome</keyword>
<evidence type="ECO:0000256" key="1">
    <source>
        <dbReference type="SAM" id="MobiDB-lite"/>
    </source>
</evidence>
<feature type="region of interest" description="Disordered" evidence="1">
    <location>
        <begin position="1"/>
        <end position="23"/>
    </location>
</feature>
<comment type="caution">
    <text evidence="2">The sequence shown here is derived from an EMBL/GenBank/DDBJ whole genome shotgun (WGS) entry which is preliminary data.</text>
</comment>
<feature type="region of interest" description="Disordered" evidence="1">
    <location>
        <begin position="35"/>
        <end position="59"/>
    </location>
</feature>
<organism evidence="2 3">
    <name type="scientific">Daphnia magna</name>
    <dbReference type="NCBI Taxonomy" id="35525"/>
    <lineage>
        <taxon>Eukaryota</taxon>
        <taxon>Metazoa</taxon>
        <taxon>Ecdysozoa</taxon>
        <taxon>Arthropoda</taxon>
        <taxon>Crustacea</taxon>
        <taxon>Branchiopoda</taxon>
        <taxon>Diplostraca</taxon>
        <taxon>Cladocera</taxon>
        <taxon>Anomopoda</taxon>
        <taxon>Daphniidae</taxon>
        <taxon>Daphnia</taxon>
    </lineage>
</organism>
<evidence type="ECO:0000313" key="2">
    <source>
        <dbReference type="EMBL" id="KAK4024752.1"/>
    </source>
</evidence>
<feature type="compositionally biased region" description="Polar residues" evidence="1">
    <location>
        <begin position="345"/>
        <end position="357"/>
    </location>
</feature>
<dbReference type="EMBL" id="JAOYFB010000037">
    <property type="protein sequence ID" value="KAK4024752.1"/>
    <property type="molecule type" value="Genomic_DNA"/>
</dbReference>
<accession>A0ABR0AI02</accession>
<feature type="compositionally biased region" description="Basic and acidic residues" evidence="1">
    <location>
        <begin position="444"/>
        <end position="462"/>
    </location>
</feature>
<name>A0ABR0AI02_9CRUS</name>
<dbReference type="Proteomes" id="UP001234178">
    <property type="component" value="Unassembled WGS sequence"/>
</dbReference>
<feature type="compositionally biased region" description="Polar residues" evidence="1">
    <location>
        <begin position="38"/>
        <end position="47"/>
    </location>
</feature>
<protein>
    <submittedName>
        <fullName evidence="2">Uncharacterized protein</fullName>
    </submittedName>
</protein>
<evidence type="ECO:0000313" key="3">
    <source>
        <dbReference type="Proteomes" id="UP001234178"/>
    </source>
</evidence>
<feature type="compositionally biased region" description="Basic and acidic residues" evidence="1">
    <location>
        <begin position="590"/>
        <end position="611"/>
    </location>
</feature>
<feature type="region of interest" description="Disordered" evidence="1">
    <location>
        <begin position="441"/>
        <end position="483"/>
    </location>
</feature>
<gene>
    <name evidence="2" type="ORF">OUZ56_010173</name>
</gene>
<proteinExistence type="predicted"/>
<sequence length="611" mass="68457">MSLYTGAKPKTGRTFFQKSNKTDNAPVELSEIPPFTADLTQPNTYTPHNFPPSHKRPTRSTLNYVPLEQVDNPEAILRSKKIRIQNTDNVNPSLITRIANFFTPKKVTNLTNLSISTESSNEGSTKTETITTQLSTISQAPQITLIPESHSAYTTPTINSVSEKTDPANSKVLTNNTPSDETNTDQPIQNICVINNEATTFHQDRVDNQNIEEALSTIIPNTSDLPPPTSNSFFELVDRLTGHLHIPPPNTSTPQGNITPNTLNSTTNAINNPLPFTPYIEIEHILTALSQHSNAIGGDEISPDIIEYPLRTISAHGKVEHHDEDCDIAQTVRPSTPARAETHTPRVSTSQCNNRLDNNGAREHPIQTANPSPPDRPFSPHFSELLHNLTKLAERKKLTKALQLWQHEASELTALLCAFVTAAVNEIRSILHFVKITGQFGRSADSHHSAPERSEYQTHDTTRNLLSHPATRNPSNNTEHKTPDRDHAILYKIQSTDQTPVRPQPRYTPAVNLEDQNPIPRFPNTYGPVYYPPQKTQNPHRLWFDTNRADTLKRTKAYTPYPKEASYQTPENSTHKKARVNCTNYSPTDVTRDEKKSEDQECLFNEKESTT</sequence>
<feature type="region of interest" description="Disordered" evidence="1">
    <location>
        <begin position="563"/>
        <end position="611"/>
    </location>
</feature>
<feature type="region of interest" description="Disordered" evidence="1">
    <location>
        <begin position="333"/>
        <end position="375"/>
    </location>
</feature>
<feature type="compositionally biased region" description="Polar residues" evidence="1">
    <location>
        <begin position="14"/>
        <end position="23"/>
    </location>
</feature>